<dbReference type="EMBL" id="GBYX01476650">
    <property type="protein sequence ID" value="JAO05027.1"/>
    <property type="molecule type" value="Transcribed_RNA"/>
</dbReference>
<feature type="region of interest" description="Disordered" evidence="1">
    <location>
        <begin position="116"/>
        <end position="136"/>
    </location>
</feature>
<dbReference type="AlphaFoldDB" id="A0A0S7ERX0"/>
<reference evidence="2" key="1">
    <citation type="submission" date="2014-12" db="EMBL/GenBank/DDBJ databases">
        <title>Parallel Evolution in Life History Adaptation Evident in the Tissue-Specific Poeciliopsis prolifica transcriptome.</title>
        <authorList>
            <person name="Jue N.K."/>
            <person name="Foley R.J."/>
            <person name="Obergfell C."/>
            <person name="Reznick D.N."/>
            <person name="O'Neill R.J."/>
            <person name="O'Neill M.J."/>
        </authorList>
    </citation>
    <scope>NUCLEOTIDE SEQUENCE</scope>
</reference>
<evidence type="ECO:0000313" key="2">
    <source>
        <dbReference type="EMBL" id="JAO05027.1"/>
    </source>
</evidence>
<name>A0A0S7ERX0_9TELE</name>
<evidence type="ECO:0000256" key="1">
    <source>
        <dbReference type="SAM" id="MobiDB-lite"/>
    </source>
</evidence>
<accession>A0A0S7ERX0</accession>
<protein>
    <submittedName>
        <fullName evidence="2">PPUP9610</fullName>
    </submittedName>
</protein>
<organism evidence="2">
    <name type="scientific">Poeciliopsis prolifica</name>
    <name type="common">blackstripe livebearer</name>
    <dbReference type="NCBI Taxonomy" id="188132"/>
    <lineage>
        <taxon>Eukaryota</taxon>
        <taxon>Metazoa</taxon>
        <taxon>Chordata</taxon>
        <taxon>Craniata</taxon>
        <taxon>Vertebrata</taxon>
        <taxon>Euteleostomi</taxon>
        <taxon>Actinopterygii</taxon>
        <taxon>Neopterygii</taxon>
        <taxon>Teleostei</taxon>
        <taxon>Neoteleostei</taxon>
        <taxon>Acanthomorphata</taxon>
        <taxon>Ovalentaria</taxon>
        <taxon>Atherinomorphae</taxon>
        <taxon>Cyprinodontiformes</taxon>
        <taxon>Poeciliidae</taxon>
        <taxon>Poeciliinae</taxon>
        <taxon>Poeciliopsis</taxon>
    </lineage>
</organism>
<gene>
    <name evidence="2" type="primary">PPUP9610</name>
</gene>
<feature type="non-terminal residue" evidence="2">
    <location>
        <position position="1"/>
    </location>
</feature>
<sequence>RKGSKLFKAGCFSFSANCWSDWTNFCIHCASYGVGRSQAAGQTLQRDLPATIFPLIGAVPPGSAVDSAARRATRVRCQSRELMQIQGSWQQRVLCLDVFLAAYHRRIPAYLPHVAPTAHRPTQGQDQRASADHGTL</sequence>
<proteinExistence type="predicted"/>